<proteinExistence type="predicted"/>
<name>A0ABW7HWK3_9ACTN</name>
<organism evidence="1 2">
    <name type="scientific">Streptomyces chitinivorans</name>
    <dbReference type="NCBI Taxonomy" id="1257027"/>
    <lineage>
        <taxon>Bacteria</taxon>
        <taxon>Bacillati</taxon>
        <taxon>Actinomycetota</taxon>
        <taxon>Actinomycetes</taxon>
        <taxon>Kitasatosporales</taxon>
        <taxon>Streptomycetaceae</taxon>
        <taxon>Streptomyces</taxon>
    </lineage>
</organism>
<evidence type="ECO:0000313" key="2">
    <source>
        <dbReference type="Proteomes" id="UP001607069"/>
    </source>
</evidence>
<accession>A0ABW7HWK3</accession>
<comment type="caution">
    <text evidence="1">The sequence shown here is derived from an EMBL/GenBank/DDBJ whole genome shotgun (WGS) entry which is preliminary data.</text>
</comment>
<evidence type="ECO:0000313" key="1">
    <source>
        <dbReference type="EMBL" id="MFH0250282.1"/>
    </source>
</evidence>
<sequence>MTTYTGAAFNNGAVLRILEMAIRSQDLESTTFETEITRFCRTVKNSSTASWVSPLASVSALLDLTSEEIEKKAPRQISAGFAENLTKASAGAPRVEFLRLTAELIRDLDRRILPDFNELPMSPWEAEVKFSSIKDFSWWVESDEYEDFEESLIAGVESEHPYGCRQKLPILAAEAQEALLTFPDPETLKANLRPAVPWASADILRQILRIANAHMTEQH</sequence>
<protein>
    <submittedName>
        <fullName evidence="1">Uncharacterized protein</fullName>
    </submittedName>
</protein>
<dbReference type="Proteomes" id="UP001607069">
    <property type="component" value="Unassembled WGS sequence"/>
</dbReference>
<gene>
    <name evidence="1" type="ORF">ACG5V6_18965</name>
</gene>
<dbReference type="EMBL" id="JBIHMK010000076">
    <property type="protein sequence ID" value="MFH0250282.1"/>
    <property type="molecule type" value="Genomic_DNA"/>
</dbReference>
<keyword evidence="2" id="KW-1185">Reference proteome</keyword>
<reference evidence="1 2" key="1">
    <citation type="submission" date="2024-10" db="EMBL/GenBank/DDBJ databases">
        <authorList>
            <person name="Cho J.-C."/>
        </authorList>
    </citation>
    <scope>NUCLEOTIDE SEQUENCE [LARGE SCALE GENOMIC DNA]</scope>
    <source>
        <strain evidence="1 2">KCTC29696</strain>
    </source>
</reference>
<dbReference type="RefSeq" id="WP_279948387.1">
    <property type="nucleotide sequence ID" value="NZ_BAABEN010000003.1"/>
</dbReference>